<reference evidence="3 4" key="1">
    <citation type="submission" date="2023-12" db="EMBL/GenBank/DDBJ databases">
        <title>Description of new species of Mycobacterium terrae complex isolated from sewage at the Sao Paulo Zoological Park Foundation in Brazil.</title>
        <authorList>
            <person name="Romagnoli C.L."/>
            <person name="Conceicao E.C."/>
            <person name="Machado E."/>
            <person name="Barreto L.B.P.F."/>
            <person name="Sharma A."/>
            <person name="Silva N.M."/>
            <person name="Marques L.E."/>
            <person name="Juliana M.A."/>
            <person name="Lourenco M.C.S."/>
            <person name="Digiampietri L.A."/>
            <person name="Suffys P.N."/>
            <person name="Viana-Niero C."/>
        </authorList>
    </citation>
    <scope>NUCLEOTIDE SEQUENCE [LARGE SCALE GENOMIC DNA]</scope>
    <source>
        <strain evidence="3 4">MYC340</strain>
    </source>
</reference>
<evidence type="ECO:0000313" key="4">
    <source>
        <dbReference type="Proteomes" id="UP001298593"/>
    </source>
</evidence>
<feature type="coiled-coil region" evidence="1">
    <location>
        <begin position="32"/>
        <end position="80"/>
    </location>
</feature>
<sequence length="106" mass="11852">MTAAEPAAGGEQVVGQRPDSDDYDLLTFGEVAARLSEELATATAELERARNAATADPAKIRAMEERIRLLQTSKDRYRREELSNETFSRRFDSLLKPSAGPRPRWT</sequence>
<dbReference type="RefSeq" id="WP_224974954.1">
    <property type="nucleotide sequence ID" value="NZ_JAYJJU010000004.1"/>
</dbReference>
<dbReference type="Proteomes" id="UP001298593">
    <property type="component" value="Unassembled WGS sequence"/>
</dbReference>
<evidence type="ECO:0000313" key="3">
    <source>
        <dbReference type="EMBL" id="MEB3031188.1"/>
    </source>
</evidence>
<name>A0ABU5XTD4_9MYCO</name>
<proteinExistence type="predicted"/>
<evidence type="ECO:0000256" key="1">
    <source>
        <dbReference type="SAM" id="Coils"/>
    </source>
</evidence>
<feature type="region of interest" description="Disordered" evidence="2">
    <location>
        <begin position="1"/>
        <end position="22"/>
    </location>
</feature>
<protein>
    <recommendedName>
        <fullName evidence="5">Acyl-CoA synthase</fullName>
    </recommendedName>
</protein>
<accession>A0ABU5XTD4</accession>
<gene>
    <name evidence="3" type="ORF">KV113_06415</name>
</gene>
<organism evidence="3 4">
    <name type="scientific">[Mycobacterium] nativiensis</name>
    <dbReference type="NCBI Taxonomy" id="2855503"/>
    <lineage>
        <taxon>Bacteria</taxon>
        <taxon>Bacillati</taxon>
        <taxon>Actinomycetota</taxon>
        <taxon>Actinomycetes</taxon>
        <taxon>Mycobacteriales</taxon>
        <taxon>Mycobacteriaceae</taxon>
        <taxon>Mycolicibacter</taxon>
    </lineage>
</organism>
<dbReference type="EMBL" id="JAYJJU010000004">
    <property type="protein sequence ID" value="MEB3031188.1"/>
    <property type="molecule type" value="Genomic_DNA"/>
</dbReference>
<comment type="caution">
    <text evidence="3">The sequence shown here is derived from an EMBL/GenBank/DDBJ whole genome shotgun (WGS) entry which is preliminary data.</text>
</comment>
<keyword evidence="4" id="KW-1185">Reference proteome</keyword>
<evidence type="ECO:0008006" key="5">
    <source>
        <dbReference type="Google" id="ProtNLM"/>
    </source>
</evidence>
<keyword evidence="1" id="KW-0175">Coiled coil</keyword>
<evidence type="ECO:0000256" key="2">
    <source>
        <dbReference type="SAM" id="MobiDB-lite"/>
    </source>
</evidence>